<proteinExistence type="predicted"/>
<name>A0A427AI41_ENSVE</name>
<protein>
    <submittedName>
        <fullName evidence="2">Uncharacterized protein</fullName>
    </submittedName>
</protein>
<reference evidence="2 3" key="1">
    <citation type="journal article" date="2014" name="Agronomy (Basel)">
        <title>A Draft Genome Sequence for Ensete ventricosum, the Drought-Tolerant Tree Against Hunger.</title>
        <authorList>
            <person name="Harrison J."/>
            <person name="Moore K.A."/>
            <person name="Paszkiewicz K."/>
            <person name="Jones T."/>
            <person name="Grant M."/>
            <person name="Ambacheew D."/>
            <person name="Muzemil S."/>
            <person name="Studholme D.J."/>
        </authorList>
    </citation>
    <scope>NUCLEOTIDE SEQUENCE [LARGE SCALE GENOMIC DNA]</scope>
</reference>
<dbReference type="Proteomes" id="UP000287651">
    <property type="component" value="Unassembled WGS sequence"/>
</dbReference>
<dbReference type="AlphaFoldDB" id="A0A427AI41"/>
<evidence type="ECO:0000313" key="3">
    <source>
        <dbReference type="Proteomes" id="UP000287651"/>
    </source>
</evidence>
<sequence>MRGGGEDTACSSFPPPYENQLGRKISSAIAKLLIKGKEAFPSPPPPSSVAVAALGPAVEGDAPLPGRPTAAPPPLAVASRAASAPLPTVAAIRSQFLSPAFHEDGPISSPVYSPSLRP</sequence>
<evidence type="ECO:0000313" key="2">
    <source>
        <dbReference type="EMBL" id="RRT75831.1"/>
    </source>
</evidence>
<comment type="caution">
    <text evidence="2">The sequence shown here is derived from an EMBL/GenBank/DDBJ whole genome shotgun (WGS) entry which is preliminary data.</text>
</comment>
<organism evidence="2 3">
    <name type="scientific">Ensete ventricosum</name>
    <name type="common">Abyssinian banana</name>
    <name type="synonym">Musa ensete</name>
    <dbReference type="NCBI Taxonomy" id="4639"/>
    <lineage>
        <taxon>Eukaryota</taxon>
        <taxon>Viridiplantae</taxon>
        <taxon>Streptophyta</taxon>
        <taxon>Embryophyta</taxon>
        <taxon>Tracheophyta</taxon>
        <taxon>Spermatophyta</taxon>
        <taxon>Magnoliopsida</taxon>
        <taxon>Liliopsida</taxon>
        <taxon>Zingiberales</taxon>
        <taxon>Musaceae</taxon>
        <taxon>Ensete</taxon>
    </lineage>
</organism>
<dbReference type="EMBL" id="AMZH03002366">
    <property type="protein sequence ID" value="RRT75831.1"/>
    <property type="molecule type" value="Genomic_DNA"/>
</dbReference>
<gene>
    <name evidence="2" type="ORF">B296_00025352</name>
</gene>
<feature type="region of interest" description="Disordered" evidence="1">
    <location>
        <begin position="1"/>
        <end position="20"/>
    </location>
</feature>
<evidence type="ECO:0000256" key="1">
    <source>
        <dbReference type="SAM" id="MobiDB-lite"/>
    </source>
</evidence>
<accession>A0A427AI41</accession>